<feature type="compositionally biased region" description="Polar residues" evidence="2">
    <location>
        <begin position="742"/>
        <end position="752"/>
    </location>
</feature>
<dbReference type="WBParaSite" id="TMUE_3000012411.1">
    <property type="protein sequence ID" value="TMUE_3000012411.1"/>
    <property type="gene ID" value="WBGene00293764"/>
</dbReference>
<sequence length="841" mass="91765">MADLGDFSRSESLVERKRRQWAQEKAELQEWYPFGKPGAGAPLKSPLTTMDQSSKCTSQVSANNCQAANLSHGAVRSIVDGFDNFNGSSAVMMQKRVDALPYSSYPGDSVKLCPLPCTAFYQESGQFYLPNQPAVAAAPTCNGFPQAQFACPPPRPRIDGLVPQGQTTQFATVPDSVYPTAVNRSADPSPYAYYHCTAGQTRLMPTNAVPLNCAIPCSSSTPCRTLSIGTAGPCTHGGAYQGWSPINIEMDRVNGMAPPATAYVSPMVFGQQLPQASSNSPSGCDVRSLCSGDGVDCSLLTMHEQAISKSYPGMSDDFGIHKRRAMVTAPKNECDLEEQRARTIQQMKAIDEQIQEKRRKMLEEAERDRRETERIERERQQIELREAMQRKVERSKWKRLQDLEQMRENAVLDSWEKAKEDAAMEKHARLRKHVSELNGEDEFVLVAGLNGVISEDFPPTTNGLSPLSALSDNNSGRSHSQSDFVRTPSRIPASSPADERPIKPLTSSPLEMWDDVISKHRSNAIKSLKKDLPTIGGGGGGKENETIPPKAAVGGQHPLHRSKSDLSQTVAKVPKAKASLRTSIVRPLMRRKQEKTTSDDSTITAKSGGGLGERLSKKLSFRSGKKETSSNGLHHPPSSPSVKPKASSAACSLISQLSASLHIGSSKKSPKQAATVTSSVPLARKNRASVFVPENPFGDSFGGLNPLCQPLTTRRNRRTKRADDEKNEEKLNNDESALDKTFPSSLSNSSSMGECEATPYTFSRSPSLRSPSLSSFNSKSPLYQSVSSKIRCSTESQKKVMEQLFHLRKQLKEKHKAIEDAILKPCIVQKPSSGLATGNDV</sequence>
<evidence type="ECO:0000313" key="4">
    <source>
        <dbReference type="WBParaSite" id="TMUE_3000012411.1"/>
    </source>
</evidence>
<feature type="coiled-coil region" evidence="1">
    <location>
        <begin position="340"/>
        <end position="390"/>
    </location>
</feature>
<accession>A0A5S6QYE5</accession>
<feature type="region of interest" description="Disordered" evidence="2">
    <location>
        <begin position="530"/>
        <end position="647"/>
    </location>
</feature>
<feature type="compositionally biased region" description="Polar residues" evidence="2">
    <location>
        <begin position="464"/>
        <end position="484"/>
    </location>
</feature>
<feature type="region of interest" description="Disordered" evidence="2">
    <location>
        <begin position="464"/>
        <end position="507"/>
    </location>
</feature>
<evidence type="ECO:0000256" key="2">
    <source>
        <dbReference type="SAM" id="MobiDB-lite"/>
    </source>
</evidence>
<organism evidence="3 4">
    <name type="scientific">Trichuris muris</name>
    <name type="common">Mouse whipworm</name>
    <dbReference type="NCBI Taxonomy" id="70415"/>
    <lineage>
        <taxon>Eukaryota</taxon>
        <taxon>Metazoa</taxon>
        <taxon>Ecdysozoa</taxon>
        <taxon>Nematoda</taxon>
        <taxon>Enoplea</taxon>
        <taxon>Dorylaimia</taxon>
        <taxon>Trichinellida</taxon>
        <taxon>Trichuridae</taxon>
        <taxon>Trichuris</taxon>
    </lineage>
</organism>
<feature type="region of interest" description="Disordered" evidence="2">
    <location>
        <begin position="703"/>
        <end position="780"/>
    </location>
</feature>
<feature type="compositionally biased region" description="Low complexity" evidence="2">
    <location>
        <begin position="762"/>
        <end position="780"/>
    </location>
</feature>
<reference evidence="4" key="1">
    <citation type="submission" date="2019-12" db="UniProtKB">
        <authorList>
            <consortium name="WormBaseParasite"/>
        </authorList>
    </citation>
    <scope>IDENTIFICATION</scope>
</reference>
<keyword evidence="1" id="KW-0175">Coiled coil</keyword>
<dbReference type="Proteomes" id="UP000046395">
    <property type="component" value="Unassembled WGS sequence"/>
</dbReference>
<keyword evidence="3" id="KW-1185">Reference proteome</keyword>
<feature type="compositionally biased region" description="Basic and acidic residues" evidence="2">
    <location>
        <begin position="721"/>
        <end position="733"/>
    </location>
</feature>
<name>A0A5S6QYE5_TRIMR</name>
<evidence type="ECO:0000256" key="1">
    <source>
        <dbReference type="SAM" id="Coils"/>
    </source>
</evidence>
<dbReference type="STRING" id="70415.A0A5S6QYE5"/>
<proteinExistence type="predicted"/>
<dbReference type="AlphaFoldDB" id="A0A5S6QYE5"/>
<protein>
    <submittedName>
        <fullName evidence="4">CCDC66 domain-containing protein</fullName>
    </submittedName>
</protein>
<evidence type="ECO:0000313" key="3">
    <source>
        <dbReference type="Proteomes" id="UP000046395"/>
    </source>
</evidence>